<evidence type="ECO:0000313" key="7">
    <source>
        <dbReference type="Proteomes" id="UP001549122"/>
    </source>
</evidence>
<keyword evidence="2" id="KW-0813">Transport</keyword>
<proteinExistence type="inferred from homology"/>
<protein>
    <submittedName>
        <fullName evidence="6">Osmoprotectant transport system ATP-binding protein</fullName>
    </submittedName>
</protein>
<comment type="similarity">
    <text evidence="1">Belongs to the ABC transporter superfamily.</text>
</comment>
<keyword evidence="4 6" id="KW-0067">ATP-binding</keyword>
<dbReference type="RefSeq" id="WP_354365230.1">
    <property type="nucleotide sequence ID" value="NZ_JBEPLO010000012.1"/>
</dbReference>
<keyword evidence="3" id="KW-0547">Nucleotide-binding</keyword>
<dbReference type="Gene3D" id="3.40.50.300">
    <property type="entry name" value="P-loop containing nucleotide triphosphate hydrolases"/>
    <property type="match status" value="1"/>
</dbReference>
<organism evidence="6 7">
    <name type="scientific">Streptococcus rupicaprae</name>
    <dbReference type="NCBI Taxonomy" id="759619"/>
    <lineage>
        <taxon>Bacteria</taxon>
        <taxon>Bacillati</taxon>
        <taxon>Bacillota</taxon>
        <taxon>Bacilli</taxon>
        <taxon>Lactobacillales</taxon>
        <taxon>Streptococcaceae</taxon>
        <taxon>Streptococcus</taxon>
    </lineage>
</organism>
<evidence type="ECO:0000313" key="6">
    <source>
        <dbReference type="EMBL" id="MET3558179.1"/>
    </source>
</evidence>
<keyword evidence="7" id="KW-1185">Reference proteome</keyword>
<evidence type="ECO:0000256" key="1">
    <source>
        <dbReference type="ARBA" id="ARBA00005417"/>
    </source>
</evidence>
<evidence type="ECO:0000256" key="2">
    <source>
        <dbReference type="ARBA" id="ARBA00022448"/>
    </source>
</evidence>
<comment type="caution">
    <text evidence="6">The sequence shown here is derived from an EMBL/GenBank/DDBJ whole genome shotgun (WGS) entry which is preliminary data.</text>
</comment>
<name>A0ABV2FHZ0_9STRE</name>
<dbReference type="SUPFAM" id="SSF52540">
    <property type="entry name" value="P-loop containing nucleoside triphosphate hydrolases"/>
    <property type="match status" value="1"/>
</dbReference>
<evidence type="ECO:0000256" key="4">
    <source>
        <dbReference type="ARBA" id="ARBA00022840"/>
    </source>
</evidence>
<dbReference type="InterPro" id="IPR003593">
    <property type="entry name" value="AAA+_ATPase"/>
</dbReference>
<feature type="domain" description="ABC transporter" evidence="5">
    <location>
        <begin position="6"/>
        <end position="242"/>
    </location>
</feature>
<dbReference type="Proteomes" id="UP001549122">
    <property type="component" value="Unassembled WGS sequence"/>
</dbReference>
<dbReference type="InterPro" id="IPR027417">
    <property type="entry name" value="P-loop_NTPase"/>
</dbReference>
<dbReference type="PROSITE" id="PS50893">
    <property type="entry name" value="ABC_TRANSPORTER_2"/>
    <property type="match status" value="1"/>
</dbReference>
<evidence type="ECO:0000259" key="5">
    <source>
        <dbReference type="PROSITE" id="PS50893"/>
    </source>
</evidence>
<dbReference type="PANTHER" id="PTHR43117:SF4">
    <property type="entry name" value="OSMOPROTECTANT IMPORT ATP-BINDING PROTEIN OSMV"/>
    <property type="match status" value="1"/>
</dbReference>
<dbReference type="Pfam" id="PF00005">
    <property type="entry name" value="ABC_tran"/>
    <property type="match status" value="1"/>
</dbReference>
<dbReference type="EMBL" id="JBEPLO010000012">
    <property type="protein sequence ID" value="MET3558179.1"/>
    <property type="molecule type" value="Genomic_DNA"/>
</dbReference>
<reference evidence="6 7" key="1">
    <citation type="submission" date="2024-06" db="EMBL/GenBank/DDBJ databases">
        <title>Genomic Encyclopedia of Type Strains, Phase IV (KMG-IV): sequencing the most valuable type-strain genomes for metagenomic binning, comparative biology and taxonomic classification.</title>
        <authorList>
            <person name="Goeker M."/>
        </authorList>
    </citation>
    <scope>NUCLEOTIDE SEQUENCE [LARGE SCALE GENOMIC DNA]</scope>
    <source>
        <strain evidence="6 7">DSM 28303</strain>
    </source>
</reference>
<dbReference type="GO" id="GO:0005524">
    <property type="term" value="F:ATP binding"/>
    <property type="evidence" value="ECO:0007669"/>
    <property type="project" value="UniProtKB-KW"/>
</dbReference>
<dbReference type="SMART" id="SM00382">
    <property type="entry name" value="AAA"/>
    <property type="match status" value="1"/>
</dbReference>
<accession>A0ABV2FHZ0</accession>
<gene>
    <name evidence="6" type="ORF">ABID29_001299</name>
</gene>
<sequence length="256" mass="28566">MTQALVTFEGVGKTYGDTPVLSDLTFTLSKGEFITILGTSGSGKTTTLKLMNRLLEPDTGQILLDGQPLSETDPVALRRQIGYVVQQIGLFPHLTVRDNIATVPKLLGWENERIDQRVEELLTMVQLPARDFAHRYPKELSGGQQQQRVGVARALAADPQMVLFDEPFGAVDAITRHHLQDQLKTLHQSLADKTFVLITHDIHEALYLGDRVMVMDQGRLVQFDRPQEIIASPQTDFVKSLLETVQRQDRLVGGLT</sequence>
<dbReference type="InterPro" id="IPR003439">
    <property type="entry name" value="ABC_transporter-like_ATP-bd"/>
</dbReference>
<dbReference type="PANTHER" id="PTHR43117">
    <property type="entry name" value="OSMOPROTECTANT IMPORT ATP-BINDING PROTEIN OSMV"/>
    <property type="match status" value="1"/>
</dbReference>
<evidence type="ECO:0000256" key="3">
    <source>
        <dbReference type="ARBA" id="ARBA00022741"/>
    </source>
</evidence>